<dbReference type="STRING" id="3218.A0A2K1IJU8"/>
<evidence type="ECO:0000313" key="4">
    <source>
        <dbReference type="EnsemblPlants" id="Pp3c23_18180V3.1"/>
    </source>
</evidence>
<dbReference type="PaxDb" id="3218-PP1S49_272V6.1"/>
<dbReference type="OrthoDB" id="1269624at2759"/>
<reference evidence="4" key="3">
    <citation type="submission" date="2020-12" db="UniProtKB">
        <authorList>
            <consortium name="EnsemblPlants"/>
        </authorList>
    </citation>
    <scope>IDENTIFICATION</scope>
</reference>
<dbReference type="GO" id="GO:0003964">
    <property type="term" value="F:RNA-directed DNA polymerase activity"/>
    <property type="evidence" value="ECO:0000318"/>
    <property type="project" value="GO_Central"/>
</dbReference>
<dbReference type="GO" id="GO:0005739">
    <property type="term" value="C:mitochondrion"/>
    <property type="evidence" value="ECO:0000318"/>
    <property type="project" value="GO_Central"/>
</dbReference>
<evidence type="ECO:0000313" key="5">
    <source>
        <dbReference type="Proteomes" id="UP000006727"/>
    </source>
</evidence>
<evidence type="ECO:0000313" key="3">
    <source>
        <dbReference type="EMBL" id="PNR29556.1"/>
    </source>
</evidence>
<accession>A0A2K1IJU8</accession>
<gene>
    <name evidence="4" type="primary">LOC112275950</name>
    <name evidence="3" type="ORF">PHYPA_028250</name>
</gene>
<dbReference type="EMBL" id="ABEU02000023">
    <property type="protein sequence ID" value="PNR29556.1"/>
    <property type="molecule type" value="Genomic_DNA"/>
</dbReference>
<feature type="domain" description="Domain X" evidence="2">
    <location>
        <begin position="445"/>
        <end position="539"/>
    </location>
</feature>
<dbReference type="InterPro" id="IPR024937">
    <property type="entry name" value="Domain_X"/>
</dbReference>
<feature type="region of interest" description="Disordered" evidence="1">
    <location>
        <begin position="71"/>
        <end position="90"/>
    </location>
</feature>
<organism evidence="3">
    <name type="scientific">Physcomitrium patens</name>
    <name type="common">Spreading-leaved earth moss</name>
    <name type="synonym">Physcomitrella patens</name>
    <dbReference type="NCBI Taxonomy" id="3218"/>
    <lineage>
        <taxon>Eukaryota</taxon>
        <taxon>Viridiplantae</taxon>
        <taxon>Streptophyta</taxon>
        <taxon>Embryophyta</taxon>
        <taxon>Bryophyta</taxon>
        <taxon>Bryophytina</taxon>
        <taxon>Bryopsida</taxon>
        <taxon>Funariidae</taxon>
        <taxon>Funariales</taxon>
        <taxon>Funariaceae</taxon>
        <taxon>Physcomitrium</taxon>
    </lineage>
</organism>
<dbReference type="PANTHER" id="PTHR33642:SF4">
    <property type="entry name" value="COX1_OXI3 INTRON 1 PROTEIN-RELATED"/>
    <property type="match status" value="1"/>
</dbReference>
<dbReference type="Proteomes" id="UP000006727">
    <property type="component" value="Chromosome 23"/>
</dbReference>
<dbReference type="AlphaFoldDB" id="A0A2K1IJU8"/>
<proteinExistence type="predicted"/>
<dbReference type="Pfam" id="PF01348">
    <property type="entry name" value="Intron_maturas2"/>
    <property type="match status" value="1"/>
</dbReference>
<evidence type="ECO:0000256" key="1">
    <source>
        <dbReference type="SAM" id="MobiDB-lite"/>
    </source>
</evidence>
<dbReference type="EnsemblPlants" id="Pp3c23_18180V3.5">
    <property type="protein sequence ID" value="Pp3c23_18180V3.5"/>
    <property type="gene ID" value="Pp3c23_18180"/>
</dbReference>
<sequence>MVDLLARAGRESFRVGAATMKSRAIVIGEVWGARVPRTSVWLNGGHAWEDKRDNVALLSFPRLCPAADSPSLLPGLEESRDSKTASGLLKDDRASSSVAAERSSYAIEFNRGMHRRASGESGVSKPYVYTLHPSSRTSIHPTSLKRLPHIRIAGAPKYLFYFRKGVYHLLLVGPNSLLLPRSSIRMKFPCKLEIEEAPDVVVDSQNKISDKTMEKDRVGLHYMRHGSEFLLGVRGSREDVEIIKSRIANFLRTELHLEVGLASHVHIQSGSVVFLGTRIAGLLDNKTRRRFSKEIEKRRRSKIRFQRMAEVRTDTWHNELKDLALQSWAFGLKKTKQKLQSWEIAKQAMHKKSQELASNFVIDQIDRGQTRDAIQRILDKEEEVFFDAPSTGLPEPILRAHKRLTRLMEKYLEDETAYEKRTKAIERAQPRAPREQDEGVIPLQLLAPMEIVTEKLRIKGILQPSKALPTVLTSMLSSSDEAIVSYFAALGTCLLSYYRCCDNFQKVRRLVDHQVRWSALFTLGSKHGCSARKIIRQFSRGPRILNRKGEVVVEYPSSLDILRMGKKFLLHVQHNSLDDILRSKRLQLLPSEDKKGPRRVRLRDI</sequence>
<dbReference type="GO" id="GO:0006315">
    <property type="term" value="P:homing of group II introns"/>
    <property type="evidence" value="ECO:0000318"/>
    <property type="project" value="GO_Central"/>
</dbReference>
<reference evidence="3 5" key="2">
    <citation type="journal article" date="2018" name="Plant J.">
        <title>The Physcomitrella patens chromosome-scale assembly reveals moss genome structure and evolution.</title>
        <authorList>
            <person name="Lang D."/>
            <person name="Ullrich K.K."/>
            <person name="Murat F."/>
            <person name="Fuchs J."/>
            <person name="Jenkins J."/>
            <person name="Haas F.B."/>
            <person name="Piednoel M."/>
            <person name="Gundlach H."/>
            <person name="Van Bel M."/>
            <person name="Meyberg R."/>
            <person name="Vives C."/>
            <person name="Morata J."/>
            <person name="Symeonidi A."/>
            <person name="Hiss M."/>
            <person name="Muchero W."/>
            <person name="Kamisugi Y."/>
            <person name="Saleh O."/>
            <person name="Blanc G."/>
            <person name="Decker E.L."/>
            <person name="van Gessel N."/>
            <person name="Grimwood J."/>
            <person name="Hayes R.D."/>
            <person name="Graham S.W."/>
            <person name="Gunter L.E."/>
            <person name="McDaniel S.F."/>
            <person name="Hoernstein S.N.W."/>
            <person name="Larsson A."/>
            <person name="Li F.W."/>
            <person name="Perroud P.F."/>
            <person name="Phillips J."/>
            <person name="Ranjan P."/>
            <person name="Rokshar D.S."/>
            <person name="Rothfels C.J."/>
            <person name="Schneider L."/>
            <person name="Shu S."/>
            <person name="Stevenson D.W."/>
            <person name="Thummler F."/>
            <person name="Tillich M."/>
            <person name="Villarreal Aguilar J.C."/>
            <person name="Widiez T."/>
            <person name="Wong G.K."/>
            <person name="Wymore A."/>
            <person name="Zhang Y."/>
            <person name="Zimmer A.D."/>
            <person name="Quatrano R.S."/>
            <person name="Mayer K.F.X."/>
            <person name="Goodstein D."/>
            <person name="Casacuberta J.M."/>
            <person name="Vandepoele K."/>
            <person name="Reski R."/>
            <person name="Cuming A.C."/>
            <person name="Tuskan G.A."/>
            <person name="Maumus F."/>
            <person name="Salse J."/>
            <person name="Schmutz J."/>
            <person name="Rensing S.A."/>
        </authorList>
    </citation>
    <scope>NUCLEOTIDE SEQUENCE [LARGE SCALE GENOMIC DNA]</scope>
    <source>
        <strain evidence="4 5">cv. Gransden 2004</strain>
    </source>
</reference>
<dbReference type="Gramene" id="Pp3c23_18180V3.1">
    <property type="protein sequence ID" value="Pp3c23_18180V3.1"/>
    <property type="gene ID" value="Pp3c23_18180"/>
</dbReference>
<reference evidence="3 5" key="1">
    <citation type="journal article" date="2008" name="Science">
        <title>The Physcomitrella genome reveals evolutionary insights into the conquest of land by plants.</title>
        <authorList>
            <person name="Rensing S."/>
            <person name="Lang D."/>
            <person name="Zimmer A."/>
            <person name="Terry A."/>
            <person name="Salamov A."/>
            <person name="Shapiro H."/>
            <person name="Nishiyama T."/>
            <person name="Perroud P.-F."/>
            <person name="Lindquist E."/>
            <person name="Kamisugi Y."/>
            <person name="Tanahashi T."/>
            <person name="Sakakibara K."/>
            <person name="Fujita T."/>
            <person name="Oishi K."/>
            <person name="Shin-I T."/>
            <person name="Kuroki Y."/>
            <person name="Toyoda A."/>
            <person name="Suzuki Y."/>
            <person name="Hashimoto A."/>
            <person name="Yamaguchi K."/>
            <person name="Sugano A."/>
            <person name="Kohara Y."/>
            <person name="Fujiyama A."/>
            <person name="Anterola A."/>
            <person name="Aoki S."/>
            <person name="Ashton N."/>
            <person name="Barbazuk W.B."/>
            <person name="Barker E."/>
            <person name="Bennetzen J."/>
            <person name="Bezanilla M."/>
            <person name="Blankenship R."/>
            <person name="Cho S.H."/>
            <person name="Dutcher S."/>
            <person name="Estelle M."/>
            <person name="Fawcett J.A."/>
            <person name="Gundlach H."/>
            <person name="Hanada K."/>
            <person name="Heyl A."/>
            <person name="Hicks K.A."/>
            <person name="Hugh J."/>
            <person name="Lohr M."/>
            <person name="Mayer K."/>
            <person name="Melkozernov A."/>
            <person name="Murata T."/>
            <person name="Nelson D."/>
            <person name="Pils B."/>
            <person name="Prigge M."/>
            <person name="Reiss B."/>
            <person name="Renner T."/>
            <person name="Rombauts S."/>
            <person name="Rushton P."/>
            <person name="Sanderfoot A."/>
            <person name="Schween G."/>
            <person name="Shiu S.-H."/>
            <person name="Stueber K."/>
            <person name="Theodoulou F.L."/>
            <person name="Tu H."/>
            <person name="Van de Peer Y."/>
            <person name="Verrier P.J."/>
            <person name="Waters E."/>
            <person name="Wood A."/>
            <person name="Yang L."/>
            <person name="Cove D."/>
            <person name="Cuming A."/>
            <person name="Hasebe M."/>
            <person name="Lucas S."/>
            <person name="Mishler D.B."/>
            <person name="Reski R."/>
            <person name="Grigoriev I."/>
            <person name="Quatrano R.S."/>
            <person name="Boore J.L."/>
        </authorList>
    </citation>
    <scope>NUCLEOTIDE SEQUENCE [LARGE SCALE GENOMIC DNA]</scope>
    <source>
        <strain evidence="4 5">cv. Gransden 2004</strain>
    </source>
</reference>
<dbReference type="EnsemblPlants" id="Pp3c23_18180V3.1">
    <property type="protein sequence ID" value="Pp3c23_18180V3.1"/>
    <property type="gene ID" value="Pp3c23_18180"/>
</dbReference>
<keyword evidence="5" id="KW-1185">Reference proteome</keyword>
<feature type="compositionally biased region" description="Basic and acidic residues" evidence="1">
    <location>
        <begin position="77"/>
        <end position="90"/>
    </location>
</feature>
<dbReference type="KEGG" id="ppp:112275950"/>
<name>A0A2K1IJU8_PHYPA</name>
<dbReference type="Gramene" id="Pp3c23_18180V3.5">
    <property type="protein sequence ID" value="Pp3c23_18180V3.5"/>
    <property type="gene ID" value="Pp3c23_18180"/>
</dbReference>
<dbReference type="GO" id="GO:0006397">
    <property type="term" value="P:mRNA processing"/>
    <property type="evidence" value="ECO:0007669"/>
    <property type="project" value="InterPro"/>
</dbReference>
<dbReference type="RefSeq" id="XP_024362533.1">
    <property type="nucleotide sequence ID" value="XM_024506765.2"/>
</dbReference>
<evidence type="ECO:0000259" key="2">
    <source>
        <dbReference type="Pfam" id="PF01348"/>
    </source>
</evidence>
<protein>
    <recommendedName>
        <fullName evidence="2">Domain X domain-containing protein</fullName>
    </recommendedName>
</protein>
<dbReference type="GeneID" id="112275950"/>
<dbReference type="PANTHER" id="PTHR33642">
    <property type="entry name" value="COX1/OXI3 INTRON 1 PROTEIN-RELATED"/>
    <property type="match status" value="1"/>
</dbReference>